<reference evidence="2 3" key="1">
    <citation type="submission" date="2020-05" db="EMBL/GenBank/DDBJ databases">
        <title>Distinct polysaccharide utilization as determinants for interspecies competition between intestinal Prevotella spp.</title>
        <authorList>
            <person name="Galvez E.J.C."/>
            <person name="Iljazovic A."/>
            <person name="Strowig T."/>
        </authorList>
    </citation>
    <scope>NUCLEOTIDE SEQUENCE [LARGE SCALE GENOMIC DNA]</scope>
    <source>
        <strain evidence="2 3">PMUR</strain>
    </source>
</reference>
<name>A0ABX2AT26_9BACT</name>
<dbReference type="Proteomes" id="UP000714420">
    <property type="component" value="Unassembled WGS sequence"/>
</dbReference>
<evidence type="ECO:0000313" key="3">
    <source>
        <dbReference type="Proteomes" id="UP000714420"/>
    </source>
</evidence>
<dbReference type="PROSITE" id="PS51257">
    <property type="entry name" value="PROKAR_LIPOPROTEIN"/>
    <property type="match status" value="1"/>
</dbReference>
<feature type="signal peptide" evidence="1">
    <location>
        <begin position="1"/>
        <end position="18"/>
    </location>
</feature>
<organism evidence="2 3">
    <name type="scientific">Xylanibacter muris</name>
    <dbReference type="NCBI Taxonomy" id="2736290"/>
    <lineage>
        <taxon>Bacteria</taxon>
        <taxon>Pseudomonadati</taxon>
        <taxon>Bacteroidota</taxon>
        <taxon>Bacteroidia</taxon>
        <taxon>Bacteroidales</taxon>
        <taxon>Prevotellaceae</taxon>
        <taxon>Xylanibacter</taxon>
    </lineage>
</organism>
<protein>
    <submittedName>
        <fullName evidence="2">Uncharacterized protein</fullName>
    </submittedName>
</protein>
<evidence type="ECO:0000256" key="1">
    <source>
        <dbReference type="SAM" id="SignalP"/>
    </source>
</evidence>
<proteinExistence type="predicted"/>
<sequence>MRKFVLVCFFGSALSIMFCGCGQGKSNTVDVDEIIDTVDIYDVDMYIGADTCAADTIVQE</sequence>
<accession>A0ABX2AT26</accession>
<evidence type="ECO:0000313" key="2">
    <source>
        <dbReference type="EMBL" id="NPD93172.1"/>
    </source>
</evidence>
<keyword evidence="3" id="KW-1185">Reference proteome</keyword>
<dbReference type="EMBL" id="JABKKF010000018">
    <property type="protein sequence ID" value="NPD93172.1"/>
    <property type="molecule type" value="Genomic_DNA"/>
</dbReference>
<comment type="caution">
    <text evidence="2">The sequence shown here is derived from an EMBL/GenBank/DDBJ whole genome shotgun (WGS) entry which is preliminary data.</text>
</comment>
<feature type="chain" id="PRO_5046168329" evidence="1">
    <location>
        <begin position="19"/>
        <end position="60"/>
    </location>
</feature>
<gene>
    <name evidence="2" type="ORF">HPS56_12685</name>
</gene>
<keyword evidence="1" id="KW-0732">Signal</keyword>
<dbReference type="RefSeq" id="WP_172277319.1">
    <property type="nucleotide sequence ID" value="NZ_CASGMU010000029.1"/>
</dbReference>